<keyword evidence="6 7" id="KW-0472">Membrane</keyword>
<feature type="transmembrane region" description="Helical" evidence="7">
    <location>
        <begin position="252"/>
        <end position="272"/>
    </location>
</feature>
<dbReference type="InterPro" id="IPR002033">
    <property type="entry name" value="TatC"/>
</dbReference>
<evidence type="ECO:0000256" key="1">
    <source>
        <dbReference type="ARBA" id="ARBA00004141"/>
    </source>
</evidence>
<dbReference type="EMBL" id="CP022521">
    <property type="protein sequence ID" value="ASO18974.1"/>
    <property type="molecule type" value="Genomic_DNA"/>
</dbReference>
<keyword evidence="10" id="KW-1185">Reference proteome</keyword>
<gene>
    <name evidence="7 9" type="primary">tatC</name>
    <name evidence="9" type="ORF">AHOG_06625</name>
</gene>
<name>A0A221VZP2_9PSEU</name>
<evidence type="ECO:0000313" key="9">
    <source>
        <dbReference type="EMBL" id="ASO18974.1"/>
    </source>
</evidence>
<reference evidence="9 10" key="1">
    <citation type="submission" date="2017-07" db="EMBL/GenBank/DDBJ databases">
        <title>Complete genome sequence of Actinoalloteichus hoggarensis DSM 45943, type strain of Actinoalloteichus hoggarensis.</title>
        <authorList>
            <person name="Ruckert C."/>
            <person name="Nouioui I."/>
            <person name="Willmese J."/>
            <person name="van Wezel G."/>
            <person name="Klenk H.-P."/>
            <person name="Kalinowski J."/>
            <person name="Zotchev S.B."/>
        </authorList>
    </citation>
    <scope>NUCLEOTIDE SEQUENCE [LARGE SCALE GENOMIC DNA]</scope>
    <source>
        <strain evidence="9 10">DSM 45943</strain>
    </source>
</reference>
<dbReference type="AlphaFoldDB" id="A0A221VZP2"/>
<evidence type="ECO:0000256" key="7">
    <source>
        <dbReference type="HAMAP-Rule" id="MF_00902"/>
    </source>
</evidence>
<feature type="region of interest" description="Disordered" evidence="8">
    <location>
        <begin position="288"/>
        <end position="318"/>
    </location>
</feature>
<evidence type="ECO:0000256" key="3">
    <source>
        <dbReference type="ARBA" id="ARBA00022927"/>
    </source>
</evidence>
<comment type="subunit">
    <text evidence="7">The Tat system comprises two distinct complexes: a TatABC complex, containing multiple copies of TatA, TatB and TatC subunits, and a separate TatA complex, containing only TatA subunits. Substrates initially bind to the TatABC complex, which probably triggers association of the separate TatA complex to form the active translocon.</text>
</comment>
<feature type="transmembrane region" description="Helical" evidence="7">
    <location>
        <begin position="113"/>
        <end position="134"/>
    </location>
</feature>
<keyword evidence="2 7" id="KW-0812">Transmembrane</keyword>
<dbReference type="NCBIfam" id="TIGR00945">
    <property type="entry name" value="tatC"/>
    <property type="match status" value="1"/>
</dbReference>
<feature type="compositionally biased region" description="Basic and acidic residues" evidence="8">
    <location>
        <begin position="308"/>
        <end position="318"/>
    </location>
</feature>
<evidence type="ECO:0000256" key="4">
    <source>
        <dbReference type="ARBA" id="ARBA00022989"/>
    </source>
</evidence>
<comment type="similarity">
    <text evidence="7">Belongs to the TatC family.</text>
</comment>
<keyword evidence="5 7" id="KW-0811">Translocation</keyword>
<dbReference type="GO" id="GO:0065002">
    <property type="term" value="P:intracellular protein transmembrane transport"/>
    <property type="evidence" value="ECO:0007669"/>
    <property type="project" value="TreeGrafter"/>
</dbReference>
<proteinExistence type="inferred from homology"/>
<accession>A0A221VZP2</accession>
<comment type="function">
    <text evidence="7">Part of the twin-arginine translocation (Tat) system that transports large folded proteins containing a characteristic twin-arginine motif in their signal peptide across membranes. Together with TatB, TatC is part of a receptor directly interacting with Tat signal peptides.</text>
</comment>
<dbReference type="PANTHER" id="PTHR30371">
    <property type="entry name" value="SEC-INDEPENDENT PROTEIN TRANSLOCASE PROTEIN TATC"/>
    <property type="match status" value="1"/>
</dbReference>
<dbReference type="RefSeq" id="WP_245856598.1">
    <property type="nucleotide sequence ID" value="NZ_CP022521.1"/>
</dbReference>
<feature type="transmembrane region" description="Helical" evidence="7">
    <location>
        <begin position="146"/>
        <end position="168"/>
    </location>
</feature>
<protein>
    <recommendedName>
        <fullName evidence="7">Sec-independent protein translocase protein TatC</fullName>
    </recommendedName>
</protein>
<dbReference type="GO" id="GO:0043953">
    <property type="term" value="P:protein transport by the Tat complex"/>
    <property type="evidence" value="ECO:0007669"/>
    <property type="project" value="UniProtKB-UniRule"/>
</dbReference>
<dbReference type="GO" id="GO:0009977">
    <property type="term" value="F:proton motive force dependent protein transmembrane transporter activity"/>
    <property type="evidence" value="ECO:0007669"/>
    <property type="project" value="TreeGrafter"/>
</dbReference>
<feature type="transmembrane region" description="Helical" evidence="7">
    <location>
        <begin position="229"/>
        <end position="246"/>
    </location>
</feature>
<dbReference type="Proteomes" id="UP000204221">
    <property type="component" value="Chromosome"/>
</dbReference>
<dbReference type="KEGG" id="ahg:AHOG_06625"/>
<keyword evidence="7" id="KW-0813">Transport</keyword>
<evidence type="ECO:0000256" key="2">
    <source>
        <dbReference type="ARBA" id="ARBA00022692"/>
    </source>
</evidence>
<keyword evidence="3 7" id="KW-0653">Protein transport</keyword>
<sequence>MVRWIRSLRWFKVLRFGRRGSRGKSNPDGTMPLIEHLYELRFRLAMAFAAVLVGAIIGFIWFDFGPGPIPTLSALITGPYCSLPTDMRFEANDGTCQLMQTTAFEVVGLRFQLAFASGAVLSSPFWLYQIWAFITPGLYAKERKFAGIFVGCASVLFIFGAVLAYLVAPEGLYFMASFGAGNFFTALTGGAYVGFILLLLMIFGISFELPLLIVMLNRAGVLPYAKLKKWWRGIVFGLFVFAAFATPGQDPLSMVVLACALVLLFGIASQFARVHDKRKARKLAAAGLTELDPDTPSEVDTTPSELPPPDRNRYDDTP</sequence>
<dbReference type="PROSITE" id="PS01218">
    <property type="entry name" value="TATC"/>
    <property type="match status" value="1"/>
</dbReference>
<evidence type="ECO:0000256" key="6">
    <source>
        <dbReference type="ARBA" id="ARBA00023136"/>
    </source>
</evidence>
<evidence type="ECO:0000256" key="8">
    <source>
        <dbReference type="SAM" id="MobiDB-lite"/>
    </source>
</evidence>
<dbReference type="HAMAP" id="MF_00902">
    <property type="entry name" value="TatC"/>
    <property type="match status" value="1"/>
</dbReference>
<keyword evidence="7" id="KW-1003">Cell membrane</keyword>
<keyword evidence="4 7" id="KW-1133">Transmembrane helix</keyword>
<dbReference type="GO" id="GO:0033281">
    <property type="term" value="C:TAT protein transport complex"/>
    <property type="evidence" value="ECO:0007669"/>
    <property type="project" value="UniProtKB-UniRule"/>
</dbReference>
<dbReference type="Pfam" id="PF00902">
    <property type="entry name" value="TatC"/>
    <property type="match status" value="1"/>
</dbReference>
<evidence type="ECO:0000256" key="5">
    <source>
        <dbReference type="ARBA" id="ARBA00023010"/>
    </source>
</evidence>
<comment type="subcellular location">
    <subcellularLocation>
        <location evidence="7">Cell membrane</location>
        <topology evidence="7">Multi-pass membrane protein</topology>
    </subcellularLocation>
    <subcellularLocation>
        <location evidence="1">Membrane</location>
        <topology evidence="1">Multi-pass membrane protein</topology>
    </subcellularLocation>
</comment>
<evidence type="ECO:0000313" key="10">
    <source>
        <dbReference type="Proteomes" id="UP000204221"/>
    </source>
</evidence>
<dbReference type="PANTHER" id="PTHR30371:SF0">
    <property type="entry name" value="SEC-INDEPENDENT PROTEIN TRANSLOCASE PROTEIN TATC, CHLOROPLASTIC-RELATED"/>
    <property type="match status" value="1"/>
</dbReference>
<organism evidence="9 10">
    <name type="scientific">Actinoalloteichus hoggarensis</name>
    <dbReference type="NCBI Taxonomy" id="1470176"/>
    <lineage>
        <taxon>Bacteria</taxon>
        <taxon>Bacillati</taxon>
        <taxon>Actinomycetota</taxon>
        <taxon>Actinomycetes</taxon>
        <taxon>Pseudonocardiales</taxon>
        <taxon>Pseudonocardiaceae</taxon>
        <taxon>Actinoalloteichus</taxon>
    </lineage>
</organism>
<dbReference type="PRINTS" id="PR01840">
    <property type="entry name" value="TATCFAMILY"/>
</dbReference>
<dbReference type="InterPro" id="IPR019820">
    <property type="entry name" value="Sec-indep_translocase_CS"/>
</dbReference>
<feature type="transmembrane region" description="Helical" evidence="7">
    <location>
        <begin position="192"/>
        <end position="217"/>
    </location>
</feature>
<feature type="transmembrane region" description="Helical" evidence="7">
    <location>
        <begin position="44"/>
        <end position="62"/>
    </location>
</feature>